<gene>
    <name evidence="3" type="ORF">CDV49_06555</name>
</gene>
<dbReference type="Proteomes" id="UP000196878">
    <property type="component" value="Unassembled WGS sequence"/>
</dbReference>
<dbReference type="Pfam" id="PF09374">
    <property type="entry name" value="PG_binding_3"/>
    <property type="match status" value="1"/>
</dbReference>
<dbReference type="SUPFAM" id="SSF53955">
    <property type="entry name" value="Lysozyme-like"/>
    <property type="match status" value="1"/>
</dbReference>
<protein>
    <submittedName>
        <fullName evidence="3">Peptidoglycan-binding protein</fullName>
    </submittedName>
</protein>
<keyword evidence="4" id="KW-1185">Reference proteome</keyword>
<dbReference type="CDD" id="cd13926">
    <property type="entry name" value="N-acetylmuramidase_GH108"/>
    <property type="match status" value="1"/>
</dbReference>
<dbReference type="InterPro" id="IPR018537">
    <property type="entry name" value="Peptidoglycan-bd_3"/>
</dbReference>
<dbReference type="InterPro" id="IPR023346">
    <property type="entry name" value="Lysozyme-like_dom_sf"/>
</dbReference>
<dbReference type="PROSITE" id="PS00018">
    <property type="entry name" value="EF_HAND_1"/>
    <property type="match status" value="1"/>
</dbReference>
<evidence type="ECO:0000313" key="3">
    <source>
        <dbReference type="EMBL" id="OWJ78770.1"/>
    </source>
</evidence>
<evidence type="ECO:0000313" key="4">
    <source>
        <dbReference type="Proteomes" id="UP000196878"/>
    </source>
</evidence>
<reference evidence="3 4" key="1">
    <citation type="submission" date="2016-12" db="EMBL/GenBank/DDBJ databases">
        <title>Comparison of Traditional DNA-DNA Hybridization with In Silico Genomic Analysis.</title>
        <authorList>
            <person name="Nicholson A.C."/>
            <person name="Humrighouse B.W."/>
            <person name="Graziano J."/>
            <person name="Lasker B."/>
            <person name="Whitney A.M."/>
            <person name="Mcquiston J.R."/>
        </authorList>
    </citation>
    <scope>NUCLEOTIDE SEQUENCE [LARGE SCALE GENOMIC DNA]</scope>
    <source>
        <strain evidence="3 4">H2240</strain>
    </source>
</reference>
<feature type="domain" description="TtsA-like Glycoside hydrolase family 108" evidence="1">
    <location>
        <begin position="14"/>
        <end position="102"/>
    </location>
</feature>
<dbReference type="RefSeq" id="WP_088214768.1">
    <property type="nucleotide sequence ID" value="NZ_NIPW01000010.1"/>
</dbReference>
<evidence type="ECO:0000259" key="2">
    <source>
        <dbReference type="Pfam" id="PF09374"/>
    </source>
</evidence>
<dbReference type="NCBIfam" id="NF040573">
    <property type="entry name" value="holin_dep_muram"/>
    <property type="match status" value="1"/>
</dbReference>
<dbReference type="Gene3D" id="1.20.141.10">
    <property type="entry name" value="Chitosanase, subunit A, domain 1"/>
    <property type="match status" value="1"/>
</dbReference>
<accession>A0A212ACP9</accession>
<dbReference type="Pfam" id="PF05838">
    <property type="entry name" value="Glyco_hydro_108"/>
    <property type="match status" value="1"/>
</dbReference>
<dbReference type="InterPro" id="IPR018247">
    <property type="entry name" value="EF_Hand_1_Ca_BS"/>
</dbReference>
<comment type="caution">
    <text evidence="3">The sequence shown here is derived from an EMBL/GenBank/DDBJ whole genome shotgun (WGS) entry which is preliminary data.</text>
</comment>
<dbReference type="OrthoDB" id="9815229at2"/>
<sequence>MPPSRHLSIRRVAEEIVLREGGYVNDPDDPGGATNLGITLATLRGLGLDIDGDGRVTENDLLALTPPMATDIYLEHYWRRPRLDLLPGALQPPVFDMRVHSGDTGVRLLQEMLGRLGQPCAVDGIVGPQTAAAAGRAARQAGEDRLAESYGIARRDYYYRLADRRPASRKYCLGRDGGKGGWIVRAEAFLPAALHYTPAQHRARVAAWR</sequence>
<dbReference type="AlphaFoldDB" id="A0A212ACP9"/>
<feature type="domain" description="Peptidoglycan binding" evidence="2">
    <location>
        <begin position="105"/>
        <end position="187"/>
    </location>
</feature>
<organism evidence="3 4">
    <name type="scientific">Haematobacter genomosp. 1</name>
    <dbReference type="NCBI Taxonomy" id="366618"/>
    <lineage>
        <taxon>Bacteria</taxon>
        <taxon>Pseudomonadati</taxon>
        <taxon>Pseudomonadota</taxon>
        <taxon>Alphaproteobacteria</taxon>
        <taxon>Rhodobacterales</taxon>
        <taxon>Paracoccaceae</taxon>
        <taxon>Haematobacter</taxon>
    </lineage>
</organism>
<name>A0A212ACP9_9RHOB</name>
<evidence type="ECO:0000259" key="1">
    <source>
        <dbReference type="Pfam" id="PF05838"/>
    </source>
</evidence>
<dbReference type="InterPro" id="IPR008565">
    <property type="entry name" value="TtsA-like_GH18_dom"/>
</dbReference>
<proteinExistence type="predicted"/>
<dbReference type="EMBL" id="NIPW01000010">
    <property type="protein sequence ID" value="OWJ78770.1"/>
    <property type="molecule type" value="Genomic_DNA"/>
</dbReference>